<dbReference type="InterPro" id="IPR051232">
    <property type="entry name" value="ARID/SWI1_ChromRemod"/>
</dbReference>
<protein>
    <submittedName>
        <fullName evidence="3">AT-rich interactive domain-containing protein 4B</fullName>
    </submittedName>
</protein>
<dbReference type="InterPro" id="IPR025995">
    <property type="entry name" value="Tudor-knot"/>
</dbReference>
<dbReference type="Proteomes" id="UP000324222">
    <property type="component" value="Unassembled WGS sequence"/>
</dbReference>
<dbReference type="Gene3D" id="2.30.30.140">
    <property type="match status" value="1"/>
</dbReference>
<evidence type="ECO:0000313" key="4">
    <source>
        <dbReference type="Proteomes" id="UP000324222"/>
    </source>
</evidence>
<evidence type="ECO:0000313" key="3">
    <source>
        <dbReference type="EMBL" id="MPC53095.1"/>
    </source>
</evidence>
<feature type="region of interest" description="Disordered" evidence="1">
    <location>
        <begin position="49"/>
        <end position="108"/>
    </location>
</feature>
<evidence type="ECO:0000256" key="1">
    <source>
        <dbReference type="SAM" id="MobiDB-lite"/>
    </source>
</evidence>
<comment type="caution">
    <text evidence="3">The sequence shown here is derived from an EMBL/GenBank/DDBJ whole genome shotgun (WGS) entry which is preliminary data.</text>
</comment>
<gene>
    <name evidence="3" type="primary">ARID4B</name>
    <name evidence="3" type="ORF">E2C01_046980</name>
</gene>
<dbReference type="GO" id="GO:0006357">
    <property type="term" value="P:regulation of transcription by RNA polymerase II"/>
    <property type="evidence" value="ECO:0007669"/>
    <property type="project" value="TreeGrafter"/>
</dbReference>
<accession>A0A5B7G6P3</accession>
<dbReference type="GO" id="GO:0000976">
    <property type="term" value="F:transcription cis-regulatory region binding"/>
    <property type="evidence" value="ECO:0007669"/>
    <property type="project" value="TreeGrafter"/>
</dbReference>
<organism evidence="3 4">
    <name type="scientific">Portunus trituberculatus</name>
    <name type="common">Swimming crab</name>
    <name type="synonym">Neptunus trituberculatus</name>
    <dbReference type="NCBI Taxonomy" id="210409"/>
    <lineage>
        <taxon>Eukaryota</taxon>
        <taxon>Metazoa</taxon>
        <taxon>Ecdysozoa</taxon>
        <taxon>Arthropoda</taxon>
        <taxon>Crustacea</taxon>
        <taxon>Multicrustacea</taxon>
        <taxon>Malacostraca</taxon>
        <taxon>Eumalacostraca</taxon>
        <taxon>Eucarida</taxon>
        <taxon>Decapoda</taxon>
        <taxon>Pleocyemata</taxon>
        <taxon>Brachyura</taxon>
        <taxon>Eubrachyura</taxon>
        <taxon>Portunoidea</taxon>
        <taxon>Portunidae</taxon>
        <taxon>Portuninae</taxon>
        <taxon>Portunus</taxon>
    </lineage>
</organism>
<dbReference type="GO" id="GO:0005694">
    <property type="term" value="C:chromosome"/>
    <property type="evidence" value="ECO:0007669"/>
    <property type="project" value="UniProtKB-ARBA"/>
</dbReference>
<evidence type="ECO:0000259" key="2">
    <source>
        <dbReference type="Pfam" id="PF11717"/>
    </source>
</evidence>
<feature type="compositionally biased region" description="Basic and acidic residues" evidence="1">
    <location>
        <begin position="58"/>
        <end position="83"/>
    </location>
</feature>
<feature type="domain" description="Tudor-knot" evidence="2">
    <location>
        <begin position="8"/>
        <end position="40"/>
    </location>
</feature>
<dbReference type="SUPFAM" id="SSF54160">
    <property type="entry name" value="Chromo domain-like"/>
    <property type="match status" value="1"/>
</dbReference>
<dbReference type="OrthoDB" id="10068428at2759"/>
<name>A0A5B7G6P3_PORTR</name>
<dbReference type="InterPro" id="IPR016197">
    <property type="entry name" value="Chromo-like_dom_sf"/>
</dbReference>
<dbReference type="EMBL" id="VSRR010011378">
    <property type="protein sequence ID" value="MPC53095.1"/>
    <property type="molecule type" value="Genomic_DNA"/>
</dbReference>
<dbReference type="GO" id="GO:0005634">
    <property type="term" value="C:nucleus"/>
    <property type="evidence" value="ECO:0007669"/>
    <property type="project" value="TreeGrafter"/>
</dbReference>
<proteinExistence type="predicted"/>
<reference evidence="3 4" key="1">
    <citation type="submission" date="2019-05" db="EMBL/GenBank/DDBJ databases">
        <title>Another draft genome of Portunus trituberculatus and its Hox gene families provides insights of decapod evolution.</title>
        <authorList>
            <person name="Jeong J.-H."/>
            <person name="Song I."/>
            <person name="Kim S."/>
            <person name="Choi T."/>
            <person name="Kim D."/>
            <person name="Ryu S."/>
            <person name="Kim W."/>
        </authorList>
    </citation>
    <scope>NUCLEOTIDE SEQUENCE [LARGE SCALE GENOMIC DNA]</scope>
    <source>
        <tissue evidence="3">Muscle</tissue>
    </source>
</reference>
<dbReference type="Pfam" id="PF11717">
    <property type="entry name" value="Tudor-knot"/>
    <property type="match status" value="1"/>
</dbReference>
<keyword evidence="4" id="KW-1185">Reference proteome</keyword>
<sequence length="108" mass="12430">MGGNVIVVLEVEEEGNAPMYYVHYLGWNTRYDEWIRRPRIAENITWSQNRAKKGRAAATKELKEKKEKEKDTKDTKKEEKESKVIMAPKRLISGENKESCEGASASEL</sequence>
<dbReference type="AlphaFoldDB" id="A0A5B7G6P3"/>
<dbReference type="PANTHER" id="PTHR13964">
    <property type="entry name" value="RBP-RELATED"/>
    <property type="match status" value="1"/>
</dbReference>
<dbReference type="PANTHER" id="PTHR13964:SF27">
    <property type="entry name" value="HAT-TRICK, ISOFORM D"/>
    <property type="match status" value="1"/>
</dbReference>